<dbReference type="GeneTree" id="ENSGT01050000245453"/>
<proteinExistence type="predicted"/>
<evidence type="ECO:0000313" key="2">
    <source>
        <dbReference type="Proteomes" id="UP000291022"/>
    </source>
</evidence>
<keyword evidence="2" id="KW-1185">Reference proteome</keyword>
<name>A0A452SAE0_URSAM</name>
<reference evidence="2" key="1">
    <citation type="submission" date="2016-06" db="EMBL/GenBank/DDBJ databases">
        <title>De novo assembly and RNA-Seq shows season-dependent expression and editing in black bear kidneys.</title>
        <authorList>
            <person name="Korstanje R."/>
            <person name="Srivastava A."/>
            <person name="Sarsani V.K."/>
            <person name="Sheehan S.M."/>
            <person name="Seger R.L."/>
            <person name="Barter M.E."/>
            <person name="Lindqvist C."/>
            <person name="Brody L.C."/>
            <person name="Mullikin J.C."/>
        </authorList>
    </citation>
    <scope>NUCLEOTIDE SEQUENCE [LARGE SCALE GENOMIC DNA]</scope>
</reference>
<protein>
    <submittedName>
        <fullName evidence="1">T cell receptor alpha joining 18</fullName>
    </submittedName>
</protein>
<accession>A0A452SAE0</accession>
<evidence type="ECO:0000313" key="1">
    <source>
        <dbReference type="Ensembl" id="ENSUAMP00000029273.1"/>
    </source>
</evidence>
<dbReference type="Ensembl" id="ENSUAMT00000032671.1">
    <property type="protein sequence ID" value="ENSUAMP00000029273.1"/>
    <property type="gene ID" value="ENSUAMG00000022559.1"/>
</dbReference>
<sequence>DRGSTLGKLYFGKGTQLTVWPGEWVVF</sequence>
<organism evidence="1 2">
    <name type="scientific">Ursus americanus</name>
    <name type="common">American black bear</name>
    <name type="synonym">Euarctos americanus</name>
    <dbReference type="NCBI Taxonomy" id="9643"/>
    <lineage>
        <taxon>Eukaryota</taxon>
        <taxon>Metazoa</taxon>
        <taxon>Chordata</taxon>
        <taxon>Craniata</taxon>
        <taxon>Vertebrata</taxon>
        <taxon>Euteleostomi</taxon>
        <taxon>Mammalia</taxon>
        <taxon>Eutheria</taxon>
        <taxon>Laurasiatheria</taxon>
        <taxon>Carnivora</taxon>
        <taxon>Caniformia</taxon>
        <taxon>Ursidae</taxon>
        <taxon>Ursus</taxon>
    </lineage>
</organism>
<gene>
    <name evidence="1" type="primary">TRAJ18</name>
</gene>
<dbReference type="Proteomes" id="UP000291022">
    <property type="component" value="Unassembled WGS sequence"/>
</dbReference>
<dbReference type="AlphaFoldDB" id="A0A452SAE0"/>
<reference evidence="1" key="2">
    <citation type="submission" date="2025-08" db="UniProtKB">
        <authorList>
            <consortium name="Ensembl"/>
        </authorList>
    </citation>
    <scope>IDENTIFICATION</scope>
</reference>
<reference evidence="1" key="3">
    <citation type="submission" date="2025-09" db="UniProtKB">
        <authorList>
            <consortium name="Ensembl"/>
        </authorList>
    </citation>
    <scope>IDENTIFICATION</scope>
</reference>